<organism evidence="1 2">
    <name type="scientific">Haloarcula saliterrae</name>
    <dbReference type="NCBI Taxonomy" id="2950534"/>
    <lineage>
        <taxon>Archaea</taxon>
        <taxon>Methanobacteriati</taxon>
        <taxon>Methanobacteriota</taxon>
        <taxon>Stenosarchaea group</taxon>
        <taxon>Halobacteria</taxon>
        <taxon>Halobacteriales</taxon>
        <taxon>Haloarculaceae</taxon>
        <taxon>Haloarcula</taxon>
    </lineage>
</organism>
<dbReference type="EMBL" id="JAMQON010000002">
    <property type="protein sequence ID" value="MDS0259583.1"/>
    <property type="molecule type" value="Genomic_DNA"/>
</dbReference>
<dbReference type="Proteomes" id="UP001259659">
    <property type="component" value="Unassembled WGS sequence"/>
</dbReference>
<gene>
    <name evidence="1" type="ORF">NDI56_09280</name>
</gene>
<name>A0ABU2FBD3_9EURY</name>
<proteinExistence type="predicted"/>
<evidence type="ECO:0000313" key="2">
    <source>
        <dbReference type="Proteomes" id="UP001259659"/>
    </source>
</evidence>
<dbReference type="Pfam" id="PF25947">
    <property type="entry name" value="WHD_halo_double"/>
    <property type="match status" value="1"/>
</dbReference>
<protein>
    <submittedName>
        <fullName evidence="1">Uncharacterized protein</fullName>
    </submittedName>
</protein>
<reference evidence="1 2" key="1">
    <citation type="submission" date="2022-06" db="EMBL/GenBank/DDBJ databases">
        <title>Haloarcula sp. a new haloarchaeum isolate from saline soil.</title>
        <authorList>
            <person name="Strakova D."/>
            <person name="Galisteo C."/>
            <person name="Sanchez-Porro C."/>
            <person name="Ventosa A."/>
        </authorList>
    </citation>
    <scope>NUCLEOTIDE SEQUENCE [LARGE SCALE GENOMIC DNA]</scope>
    <source>
        <strain evidence="1 2">S1CR25-12</strain>
    </source>
</reference>
<dbReference type="InterPro" id="IPR058821">
    <property type="entry name" value="Double_WHD-containing_halo"/>
</dbReference>
<sequence>MTRYKVAPPARSVEFLETARAAIPLVPDSEADCCGAIRRATGVADRETAREYLTFLRALGLVAESDRGYHRTREDLDRDSVAAAYRERVFLVAELLDAVAVRPRSAESAFEAVRDEIPNWERQRDPDWERHWLERVDRLLAWAVLFDCLAVENDRFAPAQ</sequence>
<keyword evidence="2" id="KW-1185">Reference proteome</keyword>
<dbReference type="RefSeq" id="WP_310919196.1">
    <property type="nucleotide sequence ID" value="NZ_JAMQON010000002.1"/>
</dbReference>
<comment type="caution">
    <text evidence="1">The sequence shown here is derived from an EMBL/GenBank/DDBJ whole genome shotgun (WGS) entry which is preliminary data.</text>
</comment>
<evidence type="ECO:0000313" key="1">
    <source>
        <dbReference type="EMBL" id="MDS0259583.1"/>
    </source>
</evidence>
<accession>A0ABU2FBD3</accession>